<gene>
    <name evidence="2" type="ORF">ABFB10_02435</name>
</gene>
<dbReference type="Proteomes" id="UP001428774">
    <property type="component" value="Unassembled WGS sequence"/>
</dbReference>
<sequence>MTVRIGILAAAMTLCGTAALAGFDAPTLCTGSMRFYNEDGTHETYALRFAFEGPRYRIQATGESGEIEPTDDRGQCADYLDAGCRHAFAMDDGGTDHYDFSLSARGEGRYLYSETWADGFSGSALVDCAEAGAAPTN</sequence>
<keyword evidence="1" id="KW-0732">Signal</keyword>
<organism evidence="2 3">
    <name type="scientific">Ponticoccus litoralis</name>
    <dbReference type="NCBI Taxonomy" id="422297"/>
    <lineage>
        <taxon>Bacteria</taxon>
        <taxon>Pseudomonadati</taxon>
        <taxon>Pseudomonadota</taxon>
        <taxon>Alphaproteobacteria</taxon>
        <taxon>Rhodobacterales</taxon>
        <taxon>Roseobacteraceae</taxon>
        <taxon>Ponticoccus</taxon>
    </lineage>
</organism>
<feature type="chain" id="PRO_5043712698" evidence="1">
    <location>
        <begin position="22"/>
        <end position="137"/>
    </location>
</feature>
<proteinExistence type="predicted"/>
<comment type="caution">
    <text evidence="2">The sequence shown here is derived from an EMBL/GenBank/DDBJ whole genome shotgun (WGS) entry which is preliminary data.</text>
</comment>
<evidence type="ECO:0000313" key="3">
    <source>
        <dbReference type="Proteomes" id="UP001428774"/>
    </source>
</evidence>
<protein>
    <submittedName>
        <fullName evidence="2">Uncharacterized protein</fullName>
    </submittedName>
</protein>
<evidence type="ECO:0000313" key="2">
    <source>
        <dbReference type="EMBL" id="MEN9060065.1"/>
    </source>
</evidence>
<reference evidence="2 3" key="1">
    <citation type="submission" date="2024-05" db="EMBL/GenBank/DDBJ databases">
        <title>Genome sequence of Ponticoccus litoralis KCCM 90028.</title>
        <authorList>
            <person name="Kim J.M."/>
            <person name="Lee J.K."/>
            <person name="Choi B.J."/>
            <person name="Bayburt H."/>
            <person name="Baek J.H."/>
            <person name="Jeon C.O."/>
        </authorList>
    </citation>
    <scope>NUCLEOTIDE SEQUENCE [LARGE SCALE GENOMIC DNA]</scope>
    <source>
        <strain evidence="2 3">KCCM 90028</strain>
    </source>
</reference>
<accession>A0AAW9SEY9</accession>
<evidence type="ECO:0000256" key="1">
    <source>
        <dbReference type="SAM" id="SignalP"/>
    </source>
</evidence>
<dbReference type="EMBL" id="JBDNCH010000002">
    <property type="protein sequence ID" value="MEN9060065.1"/>
    <property type="molecule type" value="Genomic_DNA"/>
</dbReference>
<dbReference type="AlphaFoldDB" id="A0AAW9SEY9"/>
<name>A0AAW9SEY9_9RHOB</name>
<keyword evidence="3" id="KW-1185">Reference proteome</keyword>
<dbReference type="RefSeq" id="WP_347165221.1">
    <property type="nucleotide sequence ID" value="NZ_JBDNCH010000002.1"/>
</dbReference>
<feature type="signal peptide" evidence="1">
    <location>
        <begin position="1"/>
        <end position="21"/>
    </location>
</feature>